<comment type="caution">
    <text evidence="2">The sequence shown here is derived from an EMBL/GenBank/DDBJ whole genome shotgun (WGS) entry which is preliminary data.</text>
</comment>
<evidence type="ECO:0000256" key="1">
    <source>
        <dbReference type="SAM" id="SignalP"/>
    </source>
</evidence>
<dbReference type="RefSeq" id="WP_311369572.1">
    <property type="nucleotide sequence ID" value="NZ_JAVRHX010000005.1"/>
</dbReference>
<organism evidence="2 3">
    <name type="scientific">Glaciecola petra</name>
    <dbReference type="NCBI Taxonomy" id="3075602"/>
    <lineage>
        <taxon>Bacteria</taxon>
        <taxon>Pseudomonadati</taxon>
        <taxon>Pseudomonadota</taxon>
        <taxon>Gammaproteobacteria</taxon>
        <taxon>Alteromonadales</taxon>
        <taxon>Alteromonadaceae</taxon>
        <taxon>Glaciecola</taxon>
    </lineage>
</organism>
<dbReference type="InterPro" id="IPR021559">
    <property type="entry name" value="DUF3019"/>
</dbReference>
<feature type="signal peptide" evidence="1">
    <location>
        <begin position="1"/>
        <end position="33"/>
    </location>
</feature>
<reference evidence="2 3" key="1">
    <citation type="submission" date="2023-09" db="EMBL/GenBank/DDBJ databases">
        <authorList>
            <person name="Rey-Velasco X."/>
        </authorList>
    </citation>
    <scope>NUCLEOTIDE SEQUENCE [LARGE SCALE GENOMIC DNA]</scope>
    <source>
        <strain evidence="2 3">P117</strain>
    </source>
</reference>
<protein>
    <submittedName>
        <fullName evidence="2">DUF3019 domain-containing protein</fullName>
    </submittedName>
</protein>
<dbReference type="Proteomes" id="UP001253545">
    <property type="component" value="Unassembled WGS sequence"/>
</dbReference>
<accession>A0ABU2ZWU1</accession>
<evidence type="ECO:0000313" key="3">
    <source>
        <dbReference type="Proteomes" id="UP001253545"/>
    </source>
</evidence>
<evidence type="ECO:0000313" key="2">
    <source>
        <dbReference type="EMBL" id="MDT0596044.1"/>
    </source>
</evidence>
<dbReference type="Pfam" id="PF11456">
    <property type="entry name" value="DUF3019"/>
    <property type="match status" value="1"/>
</dbReference>
<gene>
    <name evidence="2" type="ORF">RM552_14410</name>
</gene>
<keyword evidence="1" id="KW-0732">Signal</keyword>
<sequence>MMTNIRLNKINHNYLIKYTLAAFLSMFSFVASADESKQKQSVLTIQPQKCVAMREGQTCYVDLEIKWAMETTGNYCLYASTKNEPLRCWYDAQNGRFTTEFSSNENTLFYLKNEQDELAQVELKMAWVYKRKRSSVSWRVF</sequence>
<dbReference type="EMBL" id="JAVRHX010000005">
    <property type="protein sequence ID" value="MDT0596044.1"/>
    <property type="molecule type" value="Genomic_DNA"/>
</dbReference>
<proteinExistence type="predicted"/>
<feature type="chain" id="PRO_5046746362" evidence="1">
    <location>
        <begin position="34"/>
        <end position="141"/>
    </location>
</feature>
<keyword evidence="3" id="KW-1185">Reference proteome</keyword>
<name>A0ABU2ZWU1_9ALTE</name>